<gene>
    <name evidence="1" type="ORF">MLD38_029222</name>
</gene>
<reference evidence="2" key="1">
    <citation type="journal article" date="2023" name="Front. Plant Sci.">
        <title>Chromosomal-level genome assembly of Melastoma candidum provides insights into trichome evolution.</title>
        <authorList>
            <person name="Zhong Y."/>
            <person name="Wu W."/>
            <person name="Sun C."/>
            <person name="Zou P."/>
            <person name="Liu Y."/>
            <person name="Dai S."/>
            <person name="Zhou R."/>
        </authorList>
    </citation>
    <scope>NUCLEOTIDE SEQUENCE [LARGE SCALE GENOMIC DNA]</scope>
</reference>
<dbReference type="Proteomes" id="UP001057402">
    <property type="component" value="Chromosome 8"/>
</dbReference>
<organism evidence="1 2">
    <name type="scientific">Melastoma candidum</name>
    <dbReference type="NCBI Taxonomy" id="119954"/>
    <lineage>
        <taxon>Eukaryota</taxon>
        <taxon>Viridiplantae</taxon>
        <taxon>Streptophyta</taxon>
        <taxon>Embryophyta</taxon>
        <taxon>Tracheophyta</taxon>
        <taxon>Spermatophyta</taxon>
        <taxon>Magnoliopsida</taxon>
        <taxon>eudicotyledons</taxon>
        <taxon>Gunneridae</taxon>
        <taxon>Pentapetalae</taxon>
        <taxon>rosids</taxon>
        <taxon>malvids</taxon>
        <taxon>Myrtales</taxon>
        <taxon>Melastomataceae</taxon>
        <taxon>Melastomatoideae</taxon>
        <taxon>Melastomateae</taxon>
        <taxon>Melastoma</taxon>
    </lineage>
</organism>
<dbReference type="EMBL" id="CM042887">
    <property type="protein sequence ID" value="KAI4330987.1"/>
    <property type="molecule type" value="Genomic_DNA"/>
</dbReference>
<comment type="caution">
    <text evidence="1">The sequence shown here is derived from an EMBL/GenBank/DDBJ whole genome shotgun (WGS) entry which is preliminary data.</text>
</comment>
<accession>A0ACB9N334</accession>
<keyword evidence="2" id="KW-1185">Reference proteome</keyword>
<sequence>MVQVVSMLEVPMRFGSISFQSKDVKGAQNSEDLELLRTVGGVAGEPRWWRRRKSAEEARRLGEEGWKRSFVGG</sequence>
<proteinExistence type="predicted"/>
<evidence type="ECO:0000313" key="2">
    <source>
        <dbReference type="Proteomes" id="UP001057402"/>
    </source>
</evidence>
<evidence type="ECO:0000313" key="1">
    <source>
        <dbReference type="EMBL" id="KAI4330987.1"/>
    </source>
</evidence>
<name>A0ACB9N334_9MYRT</name>
<protein>
    <submittedName>
        <fullName evidence="1">Uncharacterized protein</fullName>
    </submittedName>
</protein>